<name>A0A7X0KUW6_9MICO</name>
<dbReference type="Gene3D" id="3.40.630.30">
    <property type="match status" value="1"/>
</dbReference>
<dbReference type="EMBL" id="JACHML010000001">
    <property type="protein sequence ID" value="MBB6391591.1"/>
    <property type="molecule type" value="Genomic_DNA"/>
</dbReference>
<comment type="caution">
    <text evidence="2">The sequence shown here is derived from an EMBL/GenBank/DDBJ whole genome shotgun (WGS) entry which is preliminary data.</text>
</comment>
<dbReference type="PANTHER" id="PTHR43233">
    <property type="entry name" value="FAMILY N-ACETYLTRANSFERASE, PUTATIVE (AFU_ORTHOLOGUE AFUA_6G03350)-RELATED"/>
    <property type="match status" value="1"/>
</dbReference>
<keyword evidence="2" id="KW-0808">Transferase</keyword>
<reference evidence="2 3" key="1">
    <citation type="submission" date="2020-08" db="EMBL/GenBank/DDBJ databases">
        <title>Sequencing the genomes of 1000 actinobacteria strains.</title>
        <authorList>
            <person name="Klenk H.-P."/>
        </authorList>
    </citation>
    <scope>NUCLEOTIDE SEQUENCE [LARGE SCALE GENOMIC DNA]</scope>
    <source>
        <strain evidence="2 3">DSM 12511</strain>
    </source>
</reference>
<gene>
    <name evidence="2" type="ORF">HD594_001904</name>
</gene>
<dbReference type="PROSITE" id="PS51186">
    <property type="entry name" value="GNAT"/>
    <property type="match status" value="1"/>
</dbReference>
<dbReference type="PANTHER" id="PTHR43233:SF1">
    <property type="entry name" value="FAMILY N-ACETYLTRANSFERASE, PUTATIVE (AFU_ORTHOLOGUE AFUA_6G03350)-RELATED"/>
    <property type="match status" value="1"/>
</dbReference>
<proteinExistence type="predicted"/>
<sequence length="139" mass="15599">MEYELDDSPDRVQRDAVWAFLSTEAYWARWRSRADLEAQLDSAWRVVGAYRGDTGELVGFARAISDGVAFAYLADVFVAAGHRGRGLGRRIVARMIDEGPGRDFRWTLFTGDAHDLYAEFGFTAPDATAMVRRAAPHLR</sequence>
<dbReference type="GO" id="GO:0016747">
    <property type="term" value="F:acyltransferase activity, transferring groups other than amino-acyl groups"/>
    <property type="evidence" value="ECO:0007669"/>
    <property type="project" value="InterPro"/>
</dbReference>
<dbReference type="InterPro" id="IPR053144">
    <property type="entry name" value="Acetyltransferase_Butenolide"/>
</dbReference>
<dbReference type="AlphaFoldDB" id="A0A7X0KUW6"/>
<evidence type="ECO:0000313" key="2">
    <source>
        <dbReference type="EMBL" id="MBB6391591.1"/>
    </source>
</evidence>
<dbReference type="SUPFAM" id="SSF55729">
    <property type="entry name" value="Acyl-CoA N-acyltransferases (Nat)"/>
    <property type="match status" value="1"/>
</dbReference>
<organism evidence="2 3">
    <name type="scientific">Microbacterium thalassium</name>
    <dbReference type="NCBI Taxonomy" id="362649"/>
    <lineage>
        <taxon>Bacteria</taxon>
        <taxon>Bacillati</taxon>
        <taxon>Actinomycetota</taxon>
        <taxon>Actinomycetes</taxon>
        <taxon>Micrococcales</taxon>
        <taxon>Microbacteriaceae</taxon>
        <taxon>Microbacterium</taxon>
    </lineage>
</organism>
<evidence type="ECO:0000259" key="1">
    <source>
        <dbReference type="PROSITE" id="PS51186"/>
    </source>
</evidence>
<feature type="domain" description="N-acetyltransferase" evidence="1">
    <location>
        <begin position="1"/>
        <end position="139"/>
    </location>
</feature>
<dbReference type="InterPro" id="IPR000182">
    <property type="entry name" value="GNAT_dom"/>
</dbReference>
<accession>A0A7X0KUW6</accession>
<dbReference type="RefSeq" id="WP_184750746.1">
    <property type="nucleotide sequence ID" value="NZ_BAAAJR010000006.1"/>
</dbReference>
<evidence type="ECO:0000313" key="3">
    <source>
        <dbReference type="Proteomes" id="UP000537775"/>
    </source>
</evidence>
<keyword evidence="3" id="KW-1185">Reference proteome</keyword>
<dbReference type="Pfam" id="PF00583">
    <property type="entry name" value="Acetyltransf_1"/>
    <property type="match status" value="1"/>
</dbReference>
<protein>
    <submittedName>
        <fullName evidence="2">GNAT superfamily N-acetyltransferase</fullName>
    </submittedName>
</protein>
<dbReference type="Proteomes" id="UP000537775">
    <property type="component" value="Unassembled WGS sequence"/>
</dbReference>
<dbReference type="InterPro" id="IPR016181">
    <property type="entry name" value="Acyl_CoA_acyltransferase"/>
</dbReference>